<evidence type="ECO:0000256" key="1">
    <source>
        <dbReference type="SAM" id="Phobius"/>
    </source>
</evidence>
<reference evidence="2 3" key="1">
    <citation type="journal article" date="2021" name="Microbiol. Resour. Announc.">
        <title>Genome Sequences of Bacteriophages cd2, cd3, and cd4, which Specifically Target Carnobacterium divergens.</title>
        <authorList>
            <person name="Zhang P."/>
            <person name="Britton A.P."/>
            <person name="Visser K.A."/>
            <person name="Welke C.A."/>
            <person name="Wassink H."/>
            <person name="Prins E."/>
            <person name="Yang X."/>
            <person name="Martin-Visscher L.A."/>
        </authorList>
    </citation>
    <scope>NUCLEOTIDE SEQUENCE [LARGE SCALE GENOMIC DNA]</scope>
    <source>
        <strain evidence="3">cd2</strain>
    </source>
</reference>
<evidence type="ECO:0000313" key="3">
    <source>
        <dbReference type="Proteomes" id="UP000827445"/>
    </source>
</evidence>
<proteinExistence type="predicted"/>
<dbReference type="PROSITE" id="PS51257">
    <property type="entry name" value="PROKAR_LIPOPROTEIN"/>
    <property type="match status" value="1"/>
</dbReference>
<name>A0AAE7SRB2_9CAUD</name>
<feature type="transmembrane region" description="Helical" evidence="1">
    <location>
        <begin position="12"/>
        <end position="36"/>
    </location>
</feature>
<evidence type="ECO:0000313" key="2">
    <source>
        <dbReference type="EMBL" id="QXP45122.1"/>
    </source>
</evidence>
<keyword evidence="3" id="KW-1185">Reference proteome</keyword>
<protein>
    <submittedName>
        <fullName evidence="2">Uncharacterized protein</fullName>
    </submittedName>
</protein>
<keyword evidence="1" id="KW-0812">Transmembrane</keyword>
<gene>
    <name evidence="2" type="ORF">cd2_106</name>
</gene>
<sequence length="37" mass="4090">MLNYIFKCLATFFLAFLLGCVLVLGFMIATVVLGSLF</sequence>
<dbReference type="EMBL" id="MZ398135">
    <property type="protein sequence ID" value="QXP45122.1"/>
    <property type="molecule type" value="Genomic_DNA"/>
</dbReference>
<accession>A0AAE7SRB2</accession>
<keyword evidence="1" id="KW-0472">Membrane</keyword>
<dbReference type="Proteomes" id="UP000827445">
    <property type="component" value="Segment"/>
</dbReference>
<keyword evidence="1" id="KW-1133">Transmembrane helix</keyword>
<organism evidence="2 3">
    <name type="scientific">Carnobacterium phage cd2</name>
    <dbReference type="NCBI Taxonomy" id="2849244"/>
    <lineage>
        <taxon>Viruses</taxon>
        <taxon>Duplodnaviria</taxon>
        <taxon>Heunggongvirae</taxon>
        <taxon>Uroviricota</taxon>
        <taxon>Caudoviricetes</taxon>
        <taxon>Carnodivirus</taxon>
        <taxon>Carnodivirus cd2-like</taxon>
    </lineage>
</organism>